<feature type="transmembrane region" description="Helical" evidence="2">
    <location>
        <begin position="6"/>
        <end position="26"/>
    </location>
</feature>
<dbReference type="Proteomes" id="UP001172142">
    <property type="component" value="Unassembled WGS sequence"/>
</dbReference>
<keyword evidence="2" id="KW-1133">Transmembrane helix</keyword>
<dbReference type="InterPro" id="IPR016024">
    <property type="entry name" value="ARM-type_fold"/>
</dbReference>
<evidence type="ECO:0000313" key="3">
    <source>
        <dbReference type="EMBL" id="MDN7244534.1"/>
    </source>
</evidence>
<evidence type="ECO:0000313" key="4">
    <source>
        <dbReference type="Proteomes" id="UP001172142"/>
    </source>
</evidence>
<dbReference type="RefSeq" id="WP_301854950.1">
    <property type="nucleotide sequence ID" value="NZ_JAUJWU010000001.1"/>
</dbReference>
<dbReference type="InterPro" id="IPR000357">
    <property type="entry name" value="HEAT"/>
</dbReference>
<gene>
    <name evidence="3" type="ORF">QWY13_03430</name>
</gene>
<reference evidence="3 4" key="1">
    <citation type="submission" date="2023-07" db="EMBL/GenBank/DDBJ databases">
        <title>Novel species in genus Planococcus.</title>
        <authorList>
            <person name="Ning S."/>
        </authorList>
    </citation>
    <scope>NUCLEOTIDE SEQUENCE [LARGE SCALE GENOMIC DNA]</scope>
    <source>
        <strain evidence="3 4">N017</strain>
    </source>
</reference>
<name>A0ABT8NA27_9BACL</name>
<sequence length="348" mass="40104">MVEVFLWVIGVLLALQFALLIGLILWKTRTLSAEQKTLQEVERLLPQYSGLIEGTLKEQPELPAGVQFQAAVIERVFDALMSEAASKDEKRKVTELAEQNLSAFYKKVLKKGKWAERINALYFIEDFRMFSLREGVELHFKGLRKQDEEYRQSLRASAILQNPMVIDVLVGNRMLSVAFIKEILFRLDENLLTDLSQRMALKDNASENLLFAFLTINGEQKNKLFFPFVEKMMLDERKEVRIKAMKSLCNYEKLEDPSKLSAFFKSEFWEERMYAAKLTGACGLNEFKESLIELFSDPVWWVRFAAAENIYRLEDGTGLLKHIGATSEDAYARDIAKHMLTRKGGESQ</sequence>
<comment type="caution">
    <text evidence="3">The sequence shown here is derived from an EMBL/GenBank/DDBJ whole genome shotgun (WGS) entry which is preliminary data.</text>
</comment>
<protein>
    <recommendedName>
        <fullName evidence="5">HEAT repeat domain-containing protein</fullName>
    </recommendedName>
</protein>
<keyword evidence="2" id="KW-0472">Membrane</keyword>
<dbReference type="EMBL" id="JAUJWU010000001">
    <property type="protein sequence ID" value="MDN7244534.1"/>
    <property type="molecule type" value="Genomic_DNA"/>
</dbReference>
<evidence type="ECO:0008006" key="5">
    <source>
        <dbReference type="Google" id="ProtNLM"/>
    </source>
</evidence>
<dbReference type="InterPro" id="IPR011989">
    <property type="entry name" value="ARM-like"/>
</dbReference>
<proteinExistence type="predicted"/>
<dbReference type="Gene3D" id="1.25.10.10">
    <property type="entry name" value="Leucine-rich Repeat Variant"/>
    <property type="match status" value="1"/>
</dbReference>
<dbReference type="Pfam" id="PF02985">
    <property type="entry name" value="HEAT"/>
    <property type="match status" value="1"/>
</dbReference>
<keyword evidence="2" id="KW-0812">Transmembrane</keyword>
<evidence type="ECO:0000256" key="1">
    <source>
        <dbReference type="ARBA" id="ARBA00022737"/>
    </source>
</evidence>
<keyword evidence="1" id="KW-0677">Repeat</keyword>
<evidence type="ECO:0000256" key="2">
    <source>
        <dbReference type="SAM" id="Phobius"/>
    </source>
</evidence>
<dbReference type="SUPFAM" id="SSF48371">
    <property type="entry name" value="ARM repeat"/>
    <property type="match status" value="1"/>
</dbReference>
<keyword evidence="4" id="KW-1185">Reference proteome</keyword>
<accession>A0ABT8NA27</accession>
<organism evidence="3 4">
    <name type="scientific">Planococcus shenhongbingii</name>
    <dbReference type="NCBI Taxonomy" id="3058398"/>
    <lineage>
        <taxon>Bacteria</taxon>
        <taxon>Bacillati</taxon>
        <taxon>Bacillota</taxon>
        <taxon>Bacilli</taxon>
        <taxon>Bacillales</taxon>
        <taxon>Caryophanaceae</taxon>
        <taxon>Planococcus</taxon>
    </lineage>
</organism>